<protein>
    <submittedName>
        <fullName evidence="1">Uncharacterized protein</fullName>
    </submittedName>
</protein>
<dbReference type="EMBL" id="GL380112">
    <property type="protein sequence ID" value="EGT46903.1"/>
    <property type="molecule type" value="Genomic_DNA"/>
</dbReference>
<dbReference type="InParanoid" id="G0P7C9"/>
<evidence type="ECO:0000313" key="2">
    <source>
        <dbReference type="Proteomes" id="UP000008068"/>
    </source>
</evidence>
<proteinExistence type="predicted"/>
<dbReference type="AlphaFoldDB" id="G0P7C9"/>
<name>G0P7C9_CAEBE</name>
<dbReference type="Proteomes" id="UP000008068">
    <property type="component" value="Unassembled WGS sequence"/>
</dbReference>
<keyword evidence="2" id="KW-1185">Reference proteome</keyword>
<dbReference type="HOGENOM" id="CLU_3392683_0_0_1"/>
<accession>G0P7C9</accession>
<evidence type="ECO:0000313" key="1">
    <source>
        <dbReference type="EMBL" id="EGT46903.1"/>
    </source>
</evidence>
<gene>
    <name evidence="1" type="ORF">CAEBREN_15564</name>
</gene>
<reference evidence="2" key="1">
    <citation type="submission" date="2011-07" db="EMBL/GenBank/DDBJ databases">
        <authorList>
            <consortium name="Caenorhabditis brenneri Sequencing and Analysis Consortium"/>
            <person name="Wilson R.K."/>
        </authorList>
    </citation>
    <scope>NUCLEOTIDE SEQUENCE [LARGE SCALE GENOMIC DNA]</scope>
    <source>
        <strain evidence="2">PB2801</strain>
    </source>
</reference>
<organism evidence="2">
    <name type="scientific">Caenorhabditis brenneri</name>
    <name type="common">Nematode worm</name>
    <dbReference type="NCBI Taxonomy" id="135651"/>
    <lineage>
        <taxon>Eukaryota</taxon>
        <taxon>Metazoa</taxon>
        <taxon>Ecdysozoa</taxon>
        <taxon>Nematoda</taxon>
        <taxon>Chromadorea</taxon>
        <taxon>Rhabditida</taxon>
        <taxon>Rhabditina</taxon>
        <taxon>Rhabditomorpha</taxon>
        <taxon>Rhabditoidea</taxon>
        <taxon>Rhabditidae</taxon>
        <taxon>Peloderinae</taxon>
        <taxon>Caenorhabditis</taxon>
    </lineage>
</organism>
<sequence>MIIINLTIFLFILIPDVLAMHKLCSTLPQNIG</sequence>